<evidence type="ECO:0000256" key="4">
    <source>
        <dbReference type="ARBA" id="ARBA00022691"/>
    </source>
</evidence>
<dbReference type="Gene3D" id="3.90.120.10">
    <property type="entry name" value="DNA Methylase, subunit A, domain 2"/>
    <property type="match status" value="1"/>
</dbReference>
<evidence type="ECO:0000256" key="3">
    <source>
        <dbReference type="ARBA" id="ARBA00022679"/>
    </source>
</evidence>
<dbReference type="GO" id="GO:0009307">
    <property type="term" value="P:DNA restriction-modification system"/>
    <property type="evidence" value="ECO:0007669"/>
    <property type="project" value="UniProtKB-KW"/>
</dbReference>
<dbReference type="AlphaFoldDB" id="A0A5B3GKX8"/>
<dbReference type="GO" id="GO:0003886">
    <property type="term" value="F:DNA (cytosine-5-)-methyltransferase activity"/>
    <property type="evidence" value="ECO:0007669"/>
    <property type="project" value="UniProtKB-EC"/>
</dbReference>
<dbReference type="Proteomes" id="UP000322658">
    <property type="component" value="Unassembled WGS sequence"/>
</dbReference>
<keyword evidence="5" id="KW-0680">Restriction system</keyword>
<comment type="similarity">
    <text evidence="7">Belongs to the class I-like SAM-binding methyltransferase superfamily. C5-methyltransferase family.</text>
</comment>
<keyword evidence="2 7" id="KW-0489">Methyltransferase</keyword>
<dbReference type="EC" id="2.1.1.37" evidence="1"/>
<dbReference type="InterPro" id="IPR050390">
    <property type="entry name" value="C5-Methyltransferase"/>
</dbReference>
<keyword evidence="3 7" id="KW-0808">Transferase</keyword>
<dbReference type="Gene3D" id="3.40.50.150">
    <property type="entry name" value="Vaccinia Virus protein VP39"/>
    <property type="match status" value="1"/>
</dbReference>
<proteinExistence type="inferred from homology"/>
<evidence type="ECO:0000313" key="9">
    <source>
        <dbReference type="Proteomes" id="UP000322658"/>
    </source>
</evidence>
<dbReference type="EMBL" id="VVXJ01000029">
    <property type="protein sequence ID" value="KAA2373962.1"/>
    <property type="molecule type" value="Genomic_DNA"/>
</dbReference>
<evidence type="ECO:0000313" key="8">
    <source>
        <dbReference type="EMBL" id="KAA2373962.1"/>
    </source>
</evidence>
<name>A0A5B3GKX8_9BACT</name>
<dbReference type="InterPro" id="IPR029063">
    <property type="entry name" value="SAM-dependent_MTases_sf"/>
</dbReference>
<protein>
    <recommendedName>
        <fullName evidence="1">DNA (cytosine-5-)-methyltransferase</fullName>
        <ecNumber evidence="1">2.1.1.37</ecNumber>
    </recommendedName>
</protein>
<accession>A0A5B3GKX8</accession>
<dbReference type="PANTHER" id="PTHR10629:SF52">
    <property type="entry name" value="DNA (CYTOSINE-5)-METHYLTRANSFERASE 1"/>
    <property type="match status" value="1"/>
</dbReference>
<evidence type="ECO:0000256" key="1">
    <source>
        <dbReference type="ARBA" id="ARBA00011975"/>
    </source>
</evidence>
<dbReference type="GO" id="GO:0032259">
    <property type="term" value="P:methylation"/>
    <property type="evidence" value="ECO:0007669"/>
    <property type="project" value="UniProtKB-KW"/>
</dbReference>
<reference evidence="8 9" key="1">
    <citation type="journal article" date="2019" name="Nat. Med.">
        <title>A library of human gut bacterial isolates paired with longitudinal multiomics data enables mechanistic microbiome research.</title>
        <authorList>
            <person name="Poyet M."/>
            <person name="Groussin M."/>
            <person name="Gibbons S.M."/>
            <person name="Avila-Pacheco J."/>
            <person name="Jiang X."/>
            <person name="Kearney S.M."/>
            <person name="Perrotta A.R."/>
            <person name="Berdy B."/>
            <person name="Zhao S."/>
            <person name="Lieberman T.D."/>
            <person name="Swanson P.K."/>
            <person name="Smith M."/>
            <person name="Roesemann S."/>
            <person name="Alexander J.E."/>
            <person name="Rich S.A."/>
            <person name="Livny J."/>
            <person name="Vlamakis H."/>
            <person name="Clish C."/>
            <person name="Bullock K."/>
            <person name="Deik A."/>
            <person name="Scott J."/>
            <person name="Pierce K.A."/>
            <person name="Xavier R.J."/>
            <person name="Alm E.J."/>
        </authorList>
    </citation>
    <scope>NUCLEOTIDE SEQUENCE [LARGE SCALE GENOMIC DNA]</scope>
    <source>
        <strain evidence="8 9">BIOML-A1</strain>
    </source>
</reference>
<dbReference type="PRINTS" id="PR00105">
    <property type="entry name" value="C5METTRFRASE"/>
</dbReference>
<dbReference type="PROSITE" id="PS51679">
    <property type="entry name" value="SAM_MT_C5"/>
    <property type="match status" value="1"/>
</dbReference>
<evidence type="ECO:0000256" key="6">
    <source>
        <dbReference type="ARBA" id="ARBA00047422"/>
    </source>
</evidence>
<dbReference type="GO" id="GO:0003677">
    <property type="term" value="F:DNA binding"/>
    <property type="evidence" value="ECO:0007669"/>
    <property type="project" value="TreeGrafter"/>
</dbReference>
<evidence type="ECO:0000256" key="5">
    <source>
        <dbReference type="ARBA" id="ARBA00022747"/>
    </source>
</evidence>
<evidence type="ECO:0000256" key="2">
    <source>
        <dbReference type="ARBA" id="ARBA00022603"/>
    </source>
</evidence>
<evidence type="ECO:0000256" key="7">
    <source>
        <dbReference type="PROSITE-ProRule" id="PRU01016"/>
    </source>
</evidence>
<organism evidence="8 9">
    <name type="scientific">Alistipes shahii</name>
    <dbReference type="NCBI Taxonomy" id="328814"/>
    <lineage>
        <taxon>Bacteria</taxon>
        <taxon>Pseudomonadati</taxon>
        <taxon>Bacteroidota</taxon>
        <taxon>Bacteroidia</taxon>
        <taxon>Bacteroidales</taxon>
        <taxon>Rikenellaceae</taxon>
        <taxon>Alistipes</taxon>
    </lineage>
</organism>
<keyword evidence="4 7" id="KW-0949">S-adenosyl-L-methionine</keyword>
<dbReference type="SUPFAM" id="SSF53335">
    <property type="entry name" value="S-adenosyl-L-methionine-dependent methyltransferases"/>
    <property type="match status" value="1"/>
</dbReference>
<dbReference type="PANTHER" id="PTHR10629">
    <property type="entry name" value="CYTOSINE-SPECIFIC METHYLTRANSFERASE"/>
    <property type="match status" value="1"/>
</dbReference>
<comment type="caution">
    <text evidence="8">The sequence shown here is derived from an EMBL/GenBank/DDBJ whole genome shotgun (WGS) entry which is preliminary data.</text>
</comment>
<sequence>MKYLSVCSGIEAASVAWASLGWDPVAFSEIEPFPSAVLAERFPDVPNLGDMTKYHEWNIPAIDLMVGGTPCQAFSVAGKRGSLADDRGNLCLTFCRMADHFSPKWVLWENVPGVLSTPDNAFGCFLGALCGADAPVIPPGGGRKHPNSGVVSGPKRTVAWRVLDAQWHRVPQRRKRVFVLAVAGAGNWASADALLPVGERVPGNLEACRQAWKEAAGNAGSRFEGSHWDGGRVHPTLYAHKSGVGMSDQEIFRQRGAYLVPDVAPTLDASYGDKWTGDQYCFRDGFFVYENHAQDSRVREMGDVCSTVSAKYGTGGGNTPIVVFTQNDAGRDAAVDVAPTLRSGHGGGAVNQCVCLPVDIRNAIRQSDNDVTGKGWGDVGDPMYTLTAGGKIPDVCYGLYENQRAEMRLYDGVQPTVSCGGGKAGQGNNMILVCNPVYHFVVRRLTPRECERLQGFPDDWTLIPWRGKPAEDCPDSHRYKAVGNSMAVPVMWYIGRRIQIVERRMAA</sequence>
<feature type="active site" evidence="7">
    <location>
        <position position="71"/>
    </location>
</feature>
<gene>
    <name evidence="8" type="ORF">F2Y07_11825</name>
</gene>
<dbReference type="Pfam" id="PF00145">
    <property type="entry name" value="DNA_methylase"/>
    <property type="match status" value="2"/>
</dbReference>
<comment type="catalytic activity">
    <reaction evidence="6">
        <text>a 2'-deoxycytidine in DNA + S-adenosyl-L-methionine = a 5-methyl-2'-deoxycytidine in DNA + S-adenosyl-L-homocysteine + H(+)</text>
        <dbReference type="Rhea" id="RHEA:13681"/>
        <dbReference type="Rhea" id="RHEA-COMP:11369"/>
        <dbReference type="Rhea" id="RHEA-COMP:11370"/>
        <dbReference type="ChEBI" id="CHEBI:15378"/>
        <dbReference type="ChEBI" id="CHEBI:57856"/>
        <dbReference type="ChEBI" id="CHEBI:59789"/>
        <dbReference type="ChEBI" id="CHEBI:85452"/>
        <dbReference type="ChEBI" id="CHEBI:85454"/>
        <dbReference type="EC" id="2.1.1.37"/>
    </reaction>
</comment>
<dbReference type="InterPro" id="IPR001525">
    <property type="entry name" value="C5_MeTfrase"/>
</dbReference>
<dbReference type="GO" id="GO:0044027">
    <property type="term" value="P:negative regulation of gene expression via chromosomal CpG island methylation"/>
    <property type="evidence" value="ECO:0007669"/>
    <property type="project" value="TreeGrafter"/>
</dbReference>